<evidence type="ECO:0000313" key="4">
    <source>
        <dbReference type="Proteomes" id="UP000031488"/>
    </source>
</evidence>
<feature type="domain" description="Biotin-protein ligase N-terminal" evidence="2">
    <location>
        <begin position="38"/>
        <end position="134"/>
    </location>
</feature>
<sequence>MSTHIRRAVAALLTGLFTAVASVGCAAADSSSPDSPLVAVYRGEAACDGCPETIAHRLRASLADAEVVFIGHGERLPLRADSLADVDLYVQPGGGDDIDAAAEALPPRFVGGLEQYVAGGGRYLGLCMGAYLAGPVAFGLLERNLDGEVGRPEFPVTDSRETVVDVAWDGHHRQTFFQDGAVLPPPDDRADVFARYGNGDIAAARYAHGDGVAGLVGPHPEADQTWLDKAGIADPDGDDWNYAVPFVAALLD</sequence>
<protein>
    <recommendedName>
        <fullName evidence="2">Biotin-protein ligase N-terminal domain-containing protein</fullName>
    </recommendedName>
</protein>
<proteinExistence type="predicted"/>
<name>A0A0B9APK3_BRELN</name>
<accession>A0A0B9APK3</accession>
<organism evidence="3 4">
    <name type="scientific">Brevibacterium linens</name>
    <dbReference type="NCBI Taxonomy" id="1703"/>
    <lineage>
        <taxon>Bacteria</taxon>
        <taxon>Bacillati</taxon>
        <taxon>Actinomycetota</taxon>
        <taxon>Actinomycetes</taxon>
        <taxon>Micrococcales</taxon>
        <taxon>Brevibacteriaceae</taxon>
        <taxon>Brevibacterium</taxon>
    </lineage>
</organism>
<dbReference type="Gene3D" id="3.40.50.880">
    <property type="match status" value="1"/>
</dbReference>
<dbReference type="InterPro" id="IPR029062">
    <property type="entry name" value="Class_I_gatase-like"/>
</dbReference>
<dbReference type="OrthoDB" id="20888at2"/>
<evidence type="ECO:0000256" key="1">
    <source>
        <dbReference type="SAM" id="SignalP"/>
    </source>
</evidence>
<feature type="signal peptide" evidence="1">
    <location>
        <begin position="1"/>
        <end position="21"/>
    </location>
</feature>
<dbReference type="PATRIC" id="fig|1703.6.peg.1608"/>
<dbReference type="SUPFAM" id="SSF52317">
    <property type="entry name" value="Class I glutamine amidotransferase-like"/>
    <property type="match status" value="1"/>
</dbReference>
<reference evidence="3 4" key="1">
    <citation type="submission" date="2014-11" db="EMBL/GenBank/DDBJ databases">
        <title>Draft Genome Sequence of Brevibacterium linens AE038-8.</title>
        <authorList>
            <person name="Maizel D."/>
            <person name="Utturkar S.M."/>
            <person name="Brown S.D."/>
            <person name="Ferrero M."/>
            <person name="Rosen B.P."/>
        </authorList>
    </citation>
    <scope>NUCLEOTIDE SEQUENCE [LARGE SCALE GENOMIC DNA]</scope>
    <source>
        <strain evidence="3 4">AE038-8</strain>
    </source>
</reference>
<evidence type="ECO:0000259" key="2">
    <source>
        <dbReference type="Pfam" id="PF09825"/>
    </source>
</evidence>
<dbReference type="InterPro" id="IPR019197">
    <property type="entry name" value="Biotin-prot_ligase_N"/>
</dbReference>
<dbReference type="PROSITE" id="PS51257">
    <property type="entry name" value="PROKAR_LIPOPROTEIN"/>
    <property type="match status" value="1"/>
</dbReference>
<feature type="chain" id="PRO_5039230809" description="Biotin-protein ligase N-terminal domain-containing protein" evidence="1">
    <location>
        <begin position="22"/>
        <end position="252"/>
    </location>
</feature>
<dbReference type="EMBL" id="JTJZ01000018">
    <property type="protein sequence ID" value="KHS52742.1"/>
    <property type="molecule type" value="Genomic_DNA"/>
</dbReference>
<dbReference type="RefSeq" id="WP_052239921.1">
    <property type="nucleotide sequence ID" value="NZ_JTJZ01000018.1"/>
</dbReference>
<dbReference type="Pfam" id="PF09825">
    <property type="entry name" value="BPL_N"/>
    <property type="match status" value="1"/>
</dbReference>
<comment type="caution">
    <text evidence="3">The sequence shown here is derived from an EMBL/GenBank/DDBJ whole genome shotgun (WGS) entry which is preliminary data.</text>
</comment>
<keyword evidence="4" id="KW-1185">Reference proteome</keyword>
<evidence type="ECO:0000313" key="3">
    <source>
        <dbReference type="EMBL" id="KHS52742.1"/>
    </source>
</evidence>
<gene>
    <name evidence="3" type="ORF">AE0388_1725</name>
</gene>
<dbReference type="Proteomes" id="UP000031488">
    <property type="component" value="Unassembled WGS sequence"/>
</dbReference>
<dbReference type="AlphaFoldDB" id="A0A0B9APK3"/>
<keyword evidence="1" id="KW-0732">Signal</keyword>